<organism evidence="1 2">
    <name type="scientific">Thelephora ganbajun</name>
    <name type="common">Ganba fungus</name>
    <dbReference type="NCBI Taxonomy" id="370292"/>
    <lineage>
        <taxon>Eukaryota</taxon>
        <taxon>Fungi</taxon>
        <taxon>Dikarya</taxon>
        <taxon>Basidiomycota</taxon>
        <taxon>Agaricomycotina</taxon>
        <taxon>Agaricomycetes</taxon>
        <taxon>Thelephorales</taxon>
        <taxon>Thelephoraceae</taxon>
        <taxon>Thelephora</taxon>
    </lineage>
</organism>
<comment type="caution">
    <text evidence="1">The sequence shown here is derived from an EMBL/GenBank/DDBJ whole genome shotgun (WGS) entry which is preliminary data.</text>
</comment>
<dbReference type="Proteomes" id="UP000886501">
    <property type="component" value="Unassembled WGS sequence"/>
</dbReference>
<reference evidence="1" key="1">
    <citation type="submission" date="2019-10" db="EMBL/GenBank/DDBJ databases">
        <authorList>
            <consortium name="DOE Joint Genome Institute"/>
            <person name="Kuo A."/>
            <person name="Miyauchi S."/>
            <person name="Kiss E."/>
            <person name="Drula E."/>
            <person name="Kohler A."/>
            <person name="Sanchez-Garcia M."/>
            <person name="Andreopoulos B."/>
            <person name="Barry K.W."/>
            <person name="Bonito G."/>
            <person name="Buee M."/>
            <person name="Carver A."/>
            <person name="Chen C."/>
            <person name="Cichocki N."/>
            <person name="Clum A."/>
            <person name="Culley D."/>
            <person name="Crous P.W."/>
            <person name="Fauchery L."/>
            <person name="Girlanda M."/>
            <person name="Hayes R."/>
            <person name="Keri Z."/>
            <person name="Labutti K."/>
            <person name="Lipzen A."/>
            <person name="Lombard V."/>
            <person name="Magnuson J."/>
            <person name="Maillard F."/>
            <person name="Morin E."/>
            <person name="Murat C."/>
            <person name="Nolan M."/>
            <person name="Ohm R."/>
            <person name="Pangilinan J."/>
            <person name="Pereira M."/>
            <person name="Perotto S."/>
            <person name="Peter M."/>
            <person name="Riley R."/>
            <person name="Sitrit Y."/>
            <person name="Stielow B."/>
            <person name="Szollosi G."/>
            <person name="Zifcakova L."/>
            <person name="Stursova M."/>
            <person name="Spatafora J.W."/>
            <person name="Tedersoo L."/>
            <person name="Vaario L.-M."/>
            <person name="Yamada A."/>
            <person name="Yan M."/>
            <person name="Wang P."/>
            <person name="Xu J."/>
            <person name="Bruns T."/>
            <person name="Baldrian P."/>
            <person name="Vilgalys R."/>
            <person name="Henrissat B."/>
            <person name="Grigoriev I.V."/>
            <person name="Hibbett D."/>
            <person name="Nagy L.G."/>
            <person name="Martin F.M."/>
        </authorList>
    </citation>
    <scope>NUCLEOTIDE SEQUENCE</scope>
    <source>
        <strain evidence="1">P2</strain>
    </source>
</reference>
<gene>
    <name evidence="1" type="ORF">BDM02DRAFT_3159604</name>
</gene>
<proteinExistence type="predicted"/>
<accession>A0ACB6ZU26</accession>
<evidence type="ECO:0000313" key="2">
    <source>
        <dbReference type="Proteomes" id="UP000886501"/>
    </source>
</evidence>
<protein>
    <submittedName>
        <fullName evidence="1">Uncharacterized protein</fullName>
    </submittedName>
</protein>
<dbReference type="EMBL" id="MU117964">
    <property type="protein sequence ID" value="KAF9653360.1"/>
    <property type="molecule type" value="Genomic_DNA"/>
</dbReference>
<reference evidence="1" key="2">
    <citation type="journal article" date="2020" name="Nat. Commun.">
        <title>Large-scale genome sequencing of mycorrhizal fungi provides insights into the early evolution of symbiotic traits.</title>
        <authorList>
            <person name="Miyauchi S."/>
            <person name="Kiss E."/>
            <person name="Kuo A."/>
            <person name="Drula E."/>
            <person name="Kohler A."/>
            <person name="Sanchez-Garcia M."/>
            <person name="Morin E."/>
            <person name="Andreopoulos B."/>
            <person name="Barry K.W."/>
            <person name="Bonito G."/>
            <person name="Buee M."/>
            <person name="Carver A."/>
            <person name="Chen C."/>
            <person name="Cichocki N."/>
            <person name="Clum A."/>
            <person name="Culley D."/>
            <person name="Crous P.W."/>
            <person name="Fauchery L."/>
            <person name="Girlanda M."/>
            <person name="Hayes R.D."/>
            <person name="Keri Z."/>
            <person name="LaButti K."/>
            <person name="Lipzen A."/>
            <person name="Lombard V."/>
            <person name="Magnuson J."/>
            <person name="Maillard F."/>
            <person name="Murat C."/>
            <person name="Nolan M."/>
            <person name="Ohm R.A."/>
            <person name="Pangilinan J."/>
            <person name="Pereira M.F."/>
            <person name="Perotto S."/>
            <person name="Peter M."/>
            <person name="Pfister S."/>
            <person name="Riley R."/>
            <person name="Sitrit Y."/>
            <person name="Stielow J.B."/>
            <person name="Szollosi G."/>
            <person name="Zifcakova L."/>
            <person name="Stursova M."/>
            <person name="Spatafora J.W."/>
            <person name="Tedersoo L."/>
            <person name="Vaario L.M."/>
            <person name="Yamada A."/>
            <person name="Yan M."/>
            <person name="Wang P."/>
            <person name="Xu J."/>
            <person name="Bruns T."/>
            <person name="Baldrian P."/>
            <person name="Vilgalys R."/>
            <person name="Dunand C."/>
            <person name="Henrissat B."/>
            <person name="Grigoriev I.V."/>
            <person name="Hibbett D."/>
            <person name="Nagy L.G."/>
            <person name="Martin F.M."/>
        </authorList>
    </citation>
    <scope>NUCLEOTIDE SEQUENCE</scope>
    <source>
        <strain evidence="1">P2</strain>
    </source>
</reference>
<keyword evidence="2" id="KW-1185">Reference proteome</keyword>
<sequence length="958" mass="105412">MAGLRNSGYSEDHYNRERPLVVKCTFYDKKRRITFNAAKNCSCDILRQKIEKCFSLYQTAYDIVWTDDEGDKCSIREDTDLEEAISYFGSEGAEPPGPSNMSVSSSGRSSSGSRKITIYVDICVDYDGPSLSETSSIASREEFEVGDNQSDWDLSSISRSELEDDEVTVSSKDTGSGPGQRARPFSLSGAAAHGVPPSVQESAFEGVEPEGDQGSWTDLDGNSVKSASITGPFERLKMDDEPSIDSDPNSSLLRSERGAAWLRDQNLRTIKSTLGALPEPSDGASLHPGSDVDDNDLSLQKGPGGKYYYQYNSTAGSSSISSIDSGYDENLSVEGDETKYRPTSMEVAWLDSQRQGSNVSTIYRSSLTGSTTLDHTPIRDFSQLYPDIPADVLPFISSASLPPPTELTSCSECGIILDAIRYVCSTCKERKPRTREEFESLTGRGKLSDPFSSSSGRANVQAGSSHSGGFKDMFKLCLSDGRSDPGYELCPNCLESAGVHHALEKSLDPGSSPSPASPEHALSAWRRTAPKQKGKLRHAYVEKSWGWGGWQDVQQDDRADNRCSTCSSLLTGRRYKCASCVQFNLCRACYSQVHEIHPSHAFLDVCVNGRTPGSRSNSDPDLMTYHSSPSETLAPQSLLHQGVKCAHCLQDIVGARFHCVACDSVDICSNCESAGLPGNLDSSDGGHDSSHIMIKIPYPVEPSKVQEISHRAMTRWNGGDAEHVGIDDLHPGVHCHVHHLRPRSRRSSFDGTVRLSDAESIGGLNHGMRCDSCSQMIIGTRYQCGSCPSMPHPYNLCQLCDNKSYMVHDPTHMFFKLCRPVDHPVESPEPILPVLYVHSVTLKGLFLRGIDFGFRYKYRVASAGISDAHDPKAYLRNVIHVNIFCDLCMDQIRGQWFHCVYCPRDLCDHCEEVDEHDTTHFSMVAKAPVDMNKFYHFTGMSAEDASGPPIMKRPTYYS</sequence>
<name>A0ACB6ZU26_THEGA</name>
<evidence type="ECO:0000313" key="1">
    <source>
        <dbReference type="EMBL" id="KAF9653360.1"/>
    </source>
</evidence>